<feature type="transmembrane region" description="Helical" evidence="1">
    <location>
        <begin position="217"/>
        <end position="239"/>
    </location>
</feature>
<evidence type="ECO:0000256" key="1">
    <source>
        <dbReference type="SAM" id="Phobius"/>
    </source>
</evidence>
<keyword evidence="1" id="KW-0812">Transmembrane</keyword>
<sequence length="436" mass="50676">MTPQSTFMITATVRVGELKNLRALLASLNQEEIPGHANPENDLIPFGKFDRLHFARFVIIEAKTAHEITAFGVNPRPWRPTLAFLGDIDGDRVSFLTQLAEHAASGLKQIFSYCEDFSEEDSDLLEWMKRHNVNQQANYVNWIGRTVKQIHEEAALHQSLSAYLQQIVDEVGRENIRQLRQKLLSYVEMEKHKGRLTLTPPEPTPAGWKTKNLAHKFGVPLILLLVSPIFLIIAPFFAIRLRMLERSDPELFIRTSREHIKTLTVQEDWDVSNQYSVFGDVKPGLFRLLTFKFIVFLTDYIAKHIYNRGYLTRIKTIHFARWVFVDNNHRVFFASNYDGSHESYMDDFINKVGWGLNLLFSNGVGYPTTTWLIKDGAQREHPFKYTQRRHQLPTEVWYKAYSGLTAVDLARNSRIRQGVENRQWNDAELREWLSLI</sequence>
<evidence type="ECO:0000313" key="2">
    <source>
        <dbReference type="EMBL" id="SEM72245.1"/>
    </source>
</evidence>
<dbReference type="OrthoDB" id="116741at2"/>
<organism evidence="2 3">
    <name type="scientific">Nitrosomonas marina</name>
    <dbReference type="NCBI Taxonomy" id="917"/>
    <lineage>
        <taxon>Bacteria</taxon>
        <taxon>Pseudomonadati</taxon>
        <taxon>Pseudomonadota</taxon>
        <taxon>Betaproteobacteria</taxon>
        <taxon>Nitrosomonadales</taxon>
        <taxon>Nitrosomonadaceae</taxon>
        <taxon>Nitrosomonas</taxon>
    </lineage>
</organism>
<evidence type="ECO:0000313" key="3">
    <source>
        <dbReference type="Proteomes" id="UP000199459"/>
    </source>
</evidence>
<dbReference type="STRING" id="917.SAMN05216326_11152"/>
<reference evidence="2 3" key="1">
    <citation type="submission" date="2016-10" db="EMBL/GenBank/DDBJ databases">
        <authorList>
            <person name="de Groot N.N."/>
        </authorList>
    </citation>
    <scope>NUCLEOTIDE SEQUENCE [LARGE SCALE GENOMIC DNA]</scope>
    <source>
        <strain evidence="2 3">Nm22</strain>
    </source>
</reference>
<dbReference type="EMBL" id="FOCP01000001">
    <property type="protein sequence ID" value="SEM72245.1"/>
    <property type="molecule type" value="Genomic_DNA"/>
</dbReference>
<name>A0A1H8AND2_9PROT</name>
<dbReference type="AlphaFoldDB" id="A0A1H8AND2"/>
<protein>
    <submittedName>
        <fullName evidence="2">Uncharacterized protein</fullName>
    </submittedName>
</protein>
<keyword evidence="1" id="KW-1133">Transmembrane helix</keyword>
<accession>A0A1H8AND2</accession>
<dbReference type="Proteomes" id="UP000199459">
    <property type="component" value="Unassembled WGS sequence"/>
</dbReference>
<dbReference type="RefSeq" id="WP_090627157.1">
    <property type="nucleotide sequence ID" value="NZ_FOCP01000001.1"/>
</dbReference>
<proteinExistence type="predicted"/>
<gene>
    <name evidence="2" type="ORF">SAMN05216325_101249</name>
</gene>
<keyword evidence="1" id="KW-0472">Membrane</keyword>